<protein>
    <submittedName>
        <fullName evidence="1">Uncharacterized protein</fullName>
    </submittedName>
</protein>
<proteinExistence type="predicted"/>
<organism evidence="1 2">
    <name type="scientific">Novipirellula aureliae</name>
    <dbReference type="NCBI Taxonomy" id="2527966"/>
    <lineage>
        <taxon>Bacteria</taxon>
        <taxon>Pseudomonadati</taxon>
        <taxon>Planctomycetota</taxon>
        <taxon>Planctomycetia</taxon>
        <taxon>Pirellulales</taxon>
        <taxon>Pirellulaceae</taxon>
        <taxon>Novipirellula</taxon>
    </lineage>
</organism>
<dbReference type="EMBL" id="SJPY01000007">
    <property type="protein sequence ID" value="TWU37747.1"/>
    <property type="molecule type" value="Genomic_DNA"/>
</dbReference>
<dbReference type="Proteomes" id="UP000315471">
    <property type="component" value="Unassembled WGS sequence"/>
</dbReference>
<name>A0A5C6DPD7_9BACT</name>
<keyword evidence="2" id="KW-1185">Reference proteome</keyword>
<comment type="caution">
    <text evidence="1">The sequence shown here is derived from an EMBL/GenBank/DDBJ whole genome shotgun (WGS) entry which is preliminary data.</text>
</comment>
<sequence>MTATLGNPPIVKVRLPAWLIDDVEVAHEIDVDQDDRR</sequence>
<evidence type="ECO:0000313" key="2">
    <source>
        <dbReference type="Proteomes" id="UP000315471"/>
    </source>
</evidence>
<accession>A0A5C6DPD7</accession>
<gene>
    <name evidence="1" type="ORF">Q31b_45360</name>
</gene>
<dbReference type="AlphaFoldDB" id="A0A5C6DPD7"/>
<evidence type="ECO:0000313" key="1">
    <source>
        <dbReference type="EMBL" id="TWU37747.1"/>
    </source>
</evidence>
<reference evidence="1 2" key="1">
    <citation type="submission" date="2019-02" db="EMBL/GenBank/DDBJ databases">
        <title>Deep-cultivation of Planctomycetes and their phenomic and genomic characterization uncovers novel biology.</title>
        <authorList>
            <person name="Wiegand S."/>
            <person name="Jogler M."/>
            <person name="Boedeker C."/>
            <person name="Pinto D."/>
            <person name="Vollmers J."/>
            <person name="Rivas-Marin E."/>
            <person name="Kohn T."/>
            <person name="Peeters S.H."/>
            <person name="Heuer A."/>
            <person name="Rast P."/>
            <person name="Oberbeckmann S."/>
            <person name="Bunk B."/>
            <person name="Jeske O."/>
            <person name="Meyerdierks A."/>
            <person name="Storesund J.E."/>
            <person name="Kallscheuer N."/>
            <person name="Luecker S."/>
            <person name="Lage O.M."/>
            <person name="Pohl T."/>
            <person name="Merkel B.J."/>
            <person name="Hornburger P."/>
            <person name="Mueller R.-W."/>
            <person name="Bruemmer F."/>
            <person name="Labrenz M."/>
            <person name="Spormann A.M."/>
            <person name="Op Den Camp H."/>
            <person name="Overmann J."/>
            <person name="Amann R."/>
            <person name="Jetten M.S.M."/>
            <person name="Mascher T."/>
            <person name="Medema M.H."/>
            <person name="Devos D.P."/>
            <person name="Kaster A.-K."/>
            <person name="Ovreas L."/>
            <person name="Rohde M."/>
            <person name="Galperin M.Y."/>
            <person name="Jogler C."/>
        </authorList>
    </citation>
    <scope>NUCLEOTIDE SEQUENCE [LARGE SCALE GENOMIC DNA]</scope>
    <source>
        <strain evidence="1 2">Q31b</strain>
    </source>
</reference>